<evidence type="ECO:0000259" key="8">
    <source>
        <dbReference type="PROSITE" id="PS50928"/>
    </source>
</evidence>
<feature type="transmembrane region" description="Helical" evidence="7">
    <location>
        <begin position="263"/>
        <end position="282"/>
    </location>
</feature>
<dbReference type="AlphaFoldDB" id="A0A3M7TN27"/>
<dbReference type="PROSITE" id="PS50928">
    <property type="entry name" value="ABC_TM1"/>
    <property type="match status" value="1"/>
</dbReference>
<sequence>MKIKNNKALKRNLEGYLFISPWIFGMLLFTVGPVIASFYISFTDWNTFQSPNFVGFSNYAELSQDPKFYQALKVTFTFAAFSVPLNLAGGLLAAILLNQKVRGMKVFRTIFYLPAVVSGVATALLWRWIFNSDVGLINSVLAKIGIEGPNWLGDPSWVLPSYIIMSLWGFGNAMLIFLAALQDLPKQLYESADIDGASLLRKFWHITLPQLSPIILFNLIMGIIAGLKIFTEAYIIGGAQDAALFYMLYLWQNAFQFMQMGYASAMAWIFFVIILLITLIILKSSPLWVYYEGKKK</sequence>
<dbReference type="RefSeq" id="WP_122900292.1">
    <property type="nucleotide sequence ID" value="NZ_RHIB01000003.1"/>
</dbReference>
<proteinExistence type="inferred from homology"/>
<keyword evidence="6 7" id="KW-0472">Membrane</keyword>
<evidence type="ECO:0000256" key="3">
    <source>
        <dbReference type="ARBA" id="ARBA00022475"/>
    </source>
</evidence>
<dbReference type="Pfam" id="PF00528">
    <property type="entry name" value="BPD_transp_1"/>
    <property type="match status" value="1"/>
</dbReference>
<keyword evidence="4 7" id="KW-0812">Transmembrane</keyword>
<dbReference type="Gene3D" id="1.10.3720.10">
    <property type="entry name" value="MetI-like"/>
    <property type="match status" value="1"/>
</dbReference>
<evidence type="ECO:0000256" key="7">
    <source>
        <dbReference type="RuleBase" id="RU363032"/>
    </source>
</evidence>
<keyword evidence="3" id="KW-1003">Cell membrane</keyword>
<keyword evidence="2 7" id="KW-0813">Transport</keyword>
<protein>
    <submittedName>
        <fullName evidence="9">Sugar ABC transporter permease</fullName>
    </submittedName>
</protein>
<feature type="transmembrane region" description="Helical" evidence="7">
    <location>
        <begin position="21"/>
        <end position="42"/>
    </location>
</feature>
<evidence type="ECO:0000256" key="5">
    <source>
        <dbReference type="ARBA" id="ARBA00022989"/>
    </source>
</evidence>
<organism evidence="9 10">
    <name type="scientific">Alteribacter keqinensis</name>
    <dbReference type="NCBI Taxonomy" id="2483800"/>
    <lineage>
        <taxon>Bacteria</taxon>
        <taxon>Bacillati</taxon>
        <taxon>Bacillota</taxon>
        <taxon>Bacilli</taxon>
        <taxon>Bacillales</taxon>
        <taxon>Bacillaceae</taxon>
        <taxon>Alteribacter</taxon>
    </lineage>
</organism>
<feature type="transmembrane region" description="Helical" evidence="7">
    <location>
        <begin position="233"/>
        <end position="251"/>
    </location>
</feature>
<feature type="transmembrane region" description="Helical" evidence="7">
    <location>
        <begin position="203"/>
        <end position="227"/>
    </location>
</feature>
<keyword evidence="5 7" id="KW-1133">Transmembrane helix</keyword>
<dbReference type="InterPro" id="IPR051393">
    <property type="entry name" value="ABC_transporter_permease"/>
</dbReference>
<name>A0A3M7TN27_9BACI</name>
<gene>
    <name evidence="9" type="ORF">EBO34_15615</name>
</gene>
<dbReference type="Proteomes" id="UP000278746">
    <property type="component" value="Unassembled WGS sequence"/>
</dbReference>
<accession>A0A3M7TN27</accession>
<dbReference type="InterPro" id="IPR000515">
    <property type="entry name" value="MetI-like"/>
</dbReference>
<dbReference type="GO" id="GO:0005886">
    <property type="term" value="C:plasma membrane"/>
    <property type="evidence" value="ECO:0007669"/>
    <property type="project" value="UniProtKB-SubCell"/>
</dbReference>
<keyword evidence="10" id="KW-1185">Reference proteome</keyword>
<dbReference type="SUPFAM" id="SSF160964">
    <property type="entry name" value="MalF N-terminal region-like"/>
    <property type="match status" value="1"/>
</dbReference>
<dbReference type="PANTHER" id="PTHR30193">
    <property type="entry name" value="ABC TRANSPORTER PERMEASE PROTEIN"/>
    <property type="match status" value="1"/>
</dbReference>
<comment type="subcellular location">
    <subcellularLocation>
        <location evidence="1 7">Cell membrane</location>
        <topology evidence="1 7">Multi-pass membrane protein</topology>
    </subcellularLocation>
</comment>
<feature type="domain" description="ABC transmembrane type-1" evidence="8">
    <location>
        <begin position="72"/>
        <end position="281"/>
    </location>
</feature>
<dbReference type="CDD" id="cd06261">
    <property type="entry name" value="TM_PBP2"/>
    <property type="match status" value="1"/>
</dbReference>
<feature type="transmembrane region" description="Helical" evidence="7">
    <location>
        <begin position="159"/>
        <end position="182"/>
    </location>
</feature>
<evidence type="ECO:0000313" key="10">
    <source>
        <dbReference type="Proteomes" id="UP000278746"/>
    </source>
</evidence>
<dbReference type="InterPro" id="IPR035906">
    <property type="entry name" value="MetI-like_sf"/>
</dbReference>
<evidence type="ECO:0000256" key="6">
    <source>
        <dbReference type="ARBA" id="ARBA00023136"/>
    </source>
</evidence>
<comment type="caution">
    <text evidence="9">The sequence shown here is derived from an EMBL/GenBank/DDBJ whole genome shotgun (WGS) entry which is preliminary data.</text>
</comment>
<evidence type="ECO:0000256" key="4">
    <source>
        <dbReference type="ARBA" id="ARBA00022692"/>
    </source>
</evidence>
<evidence type="ECO:0000313" key="9">
    <source>
        <dbReference type="EMBL" id="RNA66644.1"/>
    </source>
</evidence>
<dbReference type="PANTHER" id="PTHR30193:SF1">
    <property type="entry name" value="ABC TRANSPORTER PERMEASE PROTEIN YESP-RELATED"/>
    <property type="match status" value="1"/>
</dbReference>
<feature type="transmembrane region" description="Helical" evidence="7">
    <location>
        <begin position="76"/>
        <end position="97"/>
    </location>
</feature>
<feature type="transmembrane region" description="Helical" evidence="7">
    <location>
        <begin position="109"/>
        <end position="129"/>
    </location>
</feature>
<dbReference type="SUPFAM" id="SSF161098">
    <property type="entry name" value="MetI-like"/>
    <property type="match status" value="1"/>
</dbReference>
<evidence type="ECO:0000256" key="2">
    <source>
        <dbReference type="ARBA" id="ARBA00022448"/>
    </source>
</evidence>
<dbReference type="EMBL" id="RHIB01000003">
    <property type="protein sequence ID" value="RNA66644.1"/>
    <property type="molecule type" value="Genomic_DNA"/>
</dbReference>
<comment type="similarity">
    <text evidence="7">Belongs to the binding-protein-dependent transport system permease family.</text>
</comment>
<reference evidence="9 10" key="1">
    <citation type="submission" date="2018-10" db="EMBL/GenBank/DDBJ databases">
        <title>Bacillus Keqinensis sp. nov., a moderately halophilic bacterium isolated from a saline-alkaline lake.</title>
        <authorList>
            <person name="Wang H."/>
        </authorList>
    </citation>
    <scope>NUCLEOTIDE SEQUENCE [LARGE SCALE GENOMIC DNA]</scope>
    <source>
        <strain evidence="9 10">KQ-3</strain>
    </source>
</reference>
<evidence type="ECO:0000256" key="1">
    <source>
        <dbReference type="ARBA" id="ARBA00004651"/>
    </source>
</evidence>
<dbReference type="GO" id="GO:0055085">
    <property type="term" value="P:transmembrane transport"/>
    <property type="evidence" value="ECO:0007669"/>
    <property type="project" value="InterPro"/>
</dbReference>
<dbReference type="OrthoDB" id="9788108at2"/>